<accession>A0A662ZJD4</accession>
<feature type="transmembrane region" description="Helical" evidence="2">
    <location>
        <begin position="38"/>
        <end position="60"/>
    </location>
</feature>
<dbReference type="GO" id="GO:0003723">
    <property type="term" value="F:RNA binding"/>
    <property type="evidence" value="ECO:0007669"/>
    <property type="project" value="InterPro"/>
</dbReference>
<feature type="region of interest" description="Disordered" evidence="1">
    <location>
        <begin position="90"/>
        <end position="110"/>
    </location>
</feature>
<evidence type="ECO:0000256" key="1">
    <source>
        <dbReference type="SAM" id="MobiDB-lite"/>
    </source>
</evidence>
<keyword evidence="2" id="KW-0472">Membrane</keyword>
<dbReference type="SMART" id="SM00360">
    <property type="entry name" value="RRM"/>
    <property type="match status" value="1"/>
</dbReference>
<dbReference type="Pfam" id="PF00076">
    <property type="entry name" value="RRM_1"/>
    <property type="match status" value="1"/>
</dbReference>
<dbReference type="PROSITE" id="PS50102">
    <property type="entry name" value="RRM"/>
    <property type="match status" value="1"/>
</dbReference>
<keyword evidence="2" id="KW-1133">Transmembrane helix</keyword>
<sequence>MSMKKQYLKSCFLSLVLTLVYVCVYTKCAFTNIFDLPLTFWLTVIFVFISGIVSPLAFVLKNRIVTDKVENPRPDDRPIDLPRSFATKNHGQSIAKDKNSVRSNSENHTQHGIKQNFSFKAMPTDESEFCDIFIGNIPFSLNELEIKKLVFNTGVDIYSLKLPKDPKTKKRKNYAFVRVSASAKDNFIGLLNNKEVKGRKLSVKEANSRTVSA</sequence>
<dbReference type="CDD" id="cd00590">
    <property type="entry name" value="RRM_SF"/>
    <property type="match status" value="1"/>
</dbReference>
<dbReference type="Gene3D" id="3.30.70.330">
    <property type="match status" value="1"/>
</dbReference>
<keyword evidence="5" id="KW-1185">Reference proteome</keyword>
<gene>
    <name evidence="4" type="ORF">SAMN02910344_01475</name>
</gene>
<feature type="domain" description="RRM" evidence="3">
    <location>
        <begin position="130"/>
        <end position="208"/>
    </location>
</feature>
<protein>
    <submittedName>
        <fullName evidence="4">RNA recognition motif. (A.k.a. RRM, RBD, or RNP domain)</fullName>
    </submittedName>
</protein>
<evidence type="ECO:0000313" key="4">
    <source>
        <dbReference type="EMBL" id="SFP46988.1"/>
    </source>
</evidence>
<dbReference type="EMBL" id="FOXF01000026">
    <property type="protein sequence ID" value="SFP46988.1"/>
    <property type="molecule type" value="Genomic_DNA"/>
</dbReference>
<dbReference type="Proteomes" id="UP000243745">
    <property type="component" value="Unassembled WGS sequence"/>
</dbReference>
<dbReference type="InterPro" id="IPR000504">
    <property type="entry name" value="RRM_dom"/>
</dbReference>
<evidence type="ECO:0000256" key="2">
    <source>
        <dbReference type="SAM" id="Phobius"/>
    </source>
</evidence>
<proteinExistence type="predicted"/>
<dbReference type="SUPFAM" id="SSF54928">
    <property type="entry name" value="RNA-binding domain, RBD"/>
    <property type="match status" value="1"/>
</dbReference>
<dbReference type="RefSeq" id="WP_093142439.1">
    <property type="nucleotide sequence ID" value="NZ_FOXF01000026.1"/>
</dbReference>
<evidence type="ECO:0000313" key="5">
    <source>
        <dbReference type="Proteomes" id="UP000243745"/>
    </source>
</evidence>
<dbReference type="InterPro" id="IPR012677">
    <property type="entry name" value="Nucleotide-bd_a/b_plait_sf"/>
</dbReference>
<feature type="compositionally biased region" description="Polar residues" evidence="1">
    <location>
        <begin position="101"/>
        <end position="110"/>
    </location>
</feature>
<keyword evidence="2" id="KW-0812">Transmembrane</keyword>
<dbReference type="OrthoDB" id="9798855at2"/>
<name>A0A662ZJD4_9GAMM</name>
<reference evidence="4 5" key="1">
    <citation type="submission" date="2016-10" db="EMBL/GenBank/DDBJ databases">
        <authorList>
            <person name="Varghese N."/>
            <person name="Submissions S."/>
        </authorList>
    </citation>
    <scope>NUCLEOTIDE SEQUENCE [LARGE SCALE GENOMIC DNA]</scope>
    <source>
        <strain evidence="4 5">DSM 1361</strain>
    </source>
</reference>
<dbReference type="InterPro" id="IPR035979">
    <property type="entry name" value="RBD_domain_sf"/>
</dbReference>
<dbReference type="AlphaFoldDB" id="A0A662ZJD4"/>
<evidence type="ECO:0000259" key="3">
    <source>
        <dbReference type="PROSITE" id="PS50102"/>
    </source>
</evidence>
<organism evidence="4 5">
    <name type="scientific">Ruminobacter amylophilus</name>
    <dbReference type="NCBI Taxonomy" id="867"/>
    <lineage>
        <taxon>Bacteria</taxon>
        <taxon>Pseudomonadati</taxon>
        <taxon>Pseudomonadota</taxon>
        <taxon>Gammaproteobacteria</taxon>
        <taxon>Aeromonadales</taxon>
        <taxon>Succinivibrionaceae</taxon>
        <taxon>Ruminobacter</taxon>
    </lineage>
</organism>